<dbReference type="Gene3D" id="3.30.70.360">
    <property type="match status" value="1"/>
</dbReference>
<dbReference type="EMBL" id="BOQN01000046">
    <property type="protein sequence ID" value="GIM91330.1"/>
    <property type="molecule type" value="Genomic_DNA"/>
</dbReference>
<proteinExistence type="predicted"/>
<dbReference type="InterPro" id="IPR036264">
    <property type="entry name" value="Bact_exopeptidase_dim_dom"/>
</dbReference>
<dbReference type="SUPFAM" id="SSF55031">
    <property type="entry name" value="Bacterial exopeptidase dimerisation domain"/>
    <property type="match status" value="1"/>
</dbReference>
<dbReference type="GO" id="GO:0046872">
    <property type="term" value="F:metal ion binding"/>
    <property type="evidence" value="ECO:0007669"/>
    <property type="project" value="UniProtKB-KW"/>
</dbReference>
<evidence type="ECO:0000259" key="3">
    <source>
        <dbReference type="Pfam" id="PF07687"/>
    </source>
</evidence>
<evidence type="ECO:0000313" key="5">
    <source>
        <dbReference type="Proteomes" id="UP000677082"/>
    </source>
</evidence>
<accession>A0A919TBD7</accession>
<feature type="binding site" evidence="1">
    <location>
        <position position="128"/>
    </location>
    <ligand>
        <name>Mn(2+)</name>
        <dbReference type="ChEBI" id="CHEBI:29035"/>
        <label>2</label>
    </ligand>
</feature>
<dbReference type="Pfam" id="PF01546">
    <property type="entry name" value="Peptidase_M20"/>
    <property type="match status" value="1"/>
</dbReference>
<keyword evidence="1" id="KW-0479">Metal-binding</keyword>
<feature type="binding site" evidence="1">
    <location>
        <position position="189"/>
    </location>
    <ligand>
        <name>Mn(2+)</name>
        <dbReference type="ChEBI" id="CHEBI:29035"/>
        <label>2</label>
    </ligand>
</feature>
<dbReference type="PIRSF" id="PIRSF005962">
    <property type="entry name" value="Pept_M20D_amidohydro"/>
    <property type="match status" value="1"/>
</dbReference>
<feature type="compositionally biased region" description="Basic and acidic residues" evidence="2">
    <location>
        <begin position="1"/>
        <end position="12"/>
    </location>
</feature>
<feature type="domain" description="Peptidase M20 dimerisation" evidence="3">
    <location>
        <begin position="212"/>
        <end position="306"/>
    </location>
</feature>
<reference evidence="4 5" key="1">
    <citation type="submission" date="2021-03" db="EMBL/GenBank/DDBJ databases">
        <title>Whole genome shotgun sequence of Actinoplanes toevensis NBRC 105298.</title>
        <authorList>
            <person name="Komaki H."/>
            <person name="Tamura T."/>
        </authorList>
    </citation>
    <scope>NUCLEOTIDE SEQUENCE [LARGE SCALE GENOMIC DNA]</scope>
    <source>
        <strain evidence="4 5">NBRC 105298</strain>
    </source>
</reference>
<feature type="binding site" evidence="1">
    <location>
        <position position="164"/>
    </location>
    <ligand>
        <name>Mn(2+)</name>
        <dbReference type="ChEBI" id="CHEBI:29035"/>
        <label>2</label>
    </ligand>
</feature>
<dbReference type="PANTHER" id="PTHR11014:SF63">
    <property type="entry name" value="METALLOPEPTIDASE, PUTATIVE (AFU_ORTHOLOGUE AFUA_6G09600)-RELATED"/>
    <property type="match status" value="1"/>
</dbReference>
<dbReference type="Gene3D" id="3.40.630.10">
    <property type="entry name" value="Zn peptidases"/>
    <property type="match status" value="1"/>
</dbReference>
<dbReference type="Pfam" id="PF07687">
    <property type="entry name" value="M20_dimer"/>
    <property type="match status" value="1"/>
</dbReference>
<dbReference type="GO" id="GO:0016787">
    <property type="term" value="F:hydrolase activity"/>
    <property type="evidence" value="ECO:0007669"/>
    <property type="project" value="InterPro"/>
</dbReference>
<protein>
    <submittedName>
        <fullName evidence="4">N-acyl-L-amino acid amidohydrolase</fullName>
    </submittedName>
</protein>
<evidence type="ECO:0000256" key="2">
    <source>
        <dbReference type="SAM" id="MobiDB-lite"/>
    </source>
</evidence>
<dbReference type="InterPro" id="IPR011650">
    <property type="entry name" value="Peptidase_M20_dimer"/>
</dbReference>
<dbReference type="RefSeq" id="WP_246607016.1">
    <property type="nucleotide sequence ID" value="NZ_BOQN01000046.1"/>
</dbReference>
<feature type="region of interest" description="Disordered" evidence="2">
    <location>
        <begin position="1"/>
        <end position="22"/>
    </location>
</feature>
<dbReference type="Proteomes" id="UP000677082">
    <property type="component" value="Unassembled WGS sequence"/>
</dbReference>
<sequence>MTTALERPRDGASAEWPGPLPGAEPLPGQLDRWLASRGAELVAIRRHIHAHPERSFHEFETAALIARELAVAGLSPRMLPKGNGVVCDIGEGDRVIAFRADLDALPLADLKDVPYKSTVDGVAHACGHDVHTTVLLGLGLALAQLADRGELPGRVRLIFQPGEEAIPSGAPEVIAAGALKDVAAIYALHCYPQLPAGLVGVRSGPFTAAADTVSVKLTGPGGHTARPHLTADLVHALGRIIVDVPALLDRRIDPRAGVSMVWGSVHAGEAFNAIPGVGEASGTVRILNREAWRQAPDLISQLIRDVVAPTGAEVEVTYRRGVPPVINDRMAAAVIAGAAGAALGADRVVEAEISMGGEDFAFYLDHVPGAMIRLGTGVPGSDEKHDLHQGDFDVDERCIEHGVRVFVHTALAALSTGAF</sequence>
<dbReference type="PANTHER" id="PTHR11014">
    <property type="entry name" value="PEPTIDASE M20 FAMILY MEMBER"/>
    <property type="match status" value="1"/>
</dbReference>
<feature type="binding site" evidence="1">
    <location>
        <position position="388"/>
    </location>
    <ligand>
        <name>Mn(2+)</name>
        <dbReference type="ChEBI" id="CHEBI:29035"/>
        <label>2</label>
    </ligand>
</feature>
<dbReference type="AlphaFoldDB" id="A0A919TBD7"/>
<gene>
    <name evidence="4" type="ORF">Ato02nite_031230</name>
</gene>
<dbReference type="InterPro" id="IPR017439">
    <property type="entry name" value="Amidohydrolase"/>
</dbReference>
<comment type="caution">
    <text evidence="4">The sequence shown here is derived from an EMBL/GenBank/DDBJ whole genome shotgun (WGS) entry which is preliminary data.</text>
</comment>
<feature type="binding site" evidence="1">
    <location>
        <position position="126"/>
    </location>
    <ligand>
        <name>Mn(2+)</name>
        <dbReference type="ChEBI" id="CHEBI:29035"/>
        <label>2</label>
    </ligand>
</feature>
<keyword evidence="1" id="KW-0464">Manganese</keyword>
<dbReference type="NCBIfam" id="TIGR01891">
    <property type="entry name" value="amidohydrolases"/>
    <property type="match status" value="1"/>
</dbReference>
<name>A0A919TBD7_9ACTN</name>
<comment type="cofactor">
    <cofactor evidence="1">
        <name>Mn(2+)</name>
        <dbReference type="ChEBI" id="CHEBI:29035"/>
    </cofactor>
    <text evidence="1">The Mn(2+) ion enhances activity.</text>
</comment>
<keyword evidence="5" id="KW-1185">Reference proteome</keyword>
<dbReference type="InterPro" id="IPR002933">
    <property type="entry name" value="Peptidase_M20"/>
</dbReference>
<organism evidence="4 5">
    <name type="scientific">Paractinoplanes toevensis</name>
    <dbReference type="NCBI Taxonomy" id="571911"/>
    <lineage>
        <taxon>Bacteria</taxon>
        <taxon>Bacillati</taxon>
        <taxon>Actinomycetota</taxon>
        <taxon>Actinomycetes</taxon>
        <taxon>Micromonosporales</taxon>
        <taxon>Micromonosporaceae</taxon>
        <taxon>Paractinoplanes</taxon>
    </lineage>
</organism>
<evidence type="ECO:0000313" key="4">
    <source>
        <dbReference type="EMBL" id="GIM91330.1"/>
    </source>
</evidence>
<evidence type="ECO:0000256" key="1">
    <source>
        <dbReference type="PIRSR" id="PIRSR005962-1"/>
    </source>
</evidence>
<dbReference type="SUPFAM" id="SSF53187">
    <property type="entry name" value="Zn-dependent exopeptidases"/>
    <property type="match status" value="1"/>
</dbReference>